<evidence type="ECO:0000256" key="5">
    <source>
        <dbReference type="ARBA" id="ARBA00022553"/>
    </source>
</evidence>
<dbReference type="InterPro" id="IPR004358">
    <property type="entry name" value="Sig_transdc_His_kin-like_C"/>
</dbReference>
<feature type="domain" description="Histidine kinase" evidence="12">
    <location>
        <begin position="552"/>
        <end position="765"/>
    </location>
</feature>
<keyword evidence="6" id="KW-0716">Sensory transduction</keyword>
<protein>
    <recommendedName>
        <fullName evidence="3">histidine kinase</fullName>
        <ecNumber evidence="3">2.7.13.3</ecNumber>
    </recommendedName>
</protein>
<dbReference type="Pfam" id="PF00360">
    <property type="entry name" value="PHY"/>
    <property type="match status" value="1"/>
</dbReference>
<evidence type="ECO:0000259" key="11">
    <source>
        <dbReference type="PROSITE" id="PS50046"/>
    </source>
</evidence>
<name>A0ABQ0ADZ4_9GAMM</name>
<feature type="domain" description="Phytochrome chromophore attachment site" evidence="11">
    <location>
        <begin position="173"/>
        <end position="332"/>
    </location>
</feature>
<dbReference type="InterPro" id="IPR003594">
    <property type="entry name" value="HATPase_dom"/>
</dbReference>
<dbReference type="RefSeq" id="WP_353304282.1">
    <property type="nucleotide sequence ID" value="NZ_BAABWN010000016.1"/>
</dbReference>
<evidence type="ECO:0000256" key="2">
    <source>
        <dbReference type="ARBA" id="ARBA00006402"/>
    </source>
</evidence>
<proteinExistence type="inferred from homology"/>
<dbReference type="Pfam" id="PF01590">
    <property type="entry name" value="GAF"/>
    <property type="match status" value="1"/>
</dbReference>
<dbReference type="PROSITE" id="PS50046">
    <property type="entry name" value="PHYTOCHROME_2"/>
    <property type="match status" value="1"/>
</dbReference>
<accession>A0ABQ0ADZ4</accession>
<dbReference type="Gene3D" id="3.30.450.20">
    <property type="entry name" value="PAS domain"/>
    <property type="match status" value="1"/>
</dbReference>
<keyword evidence="10" id="KW-0675">Receptor</keyword>
<dbReference type="SMART" id="SM00387">
    <property type="entry name" value="HATPase_c"/>
    <property type="match status" value="1"/>
</dbReference>
<evidence type="ECO:0000256" key="3">
    <source>
        <dbReference type="ARBA" id="ARBA00012438"/>
    </source>
</evidence>
<dbReference type="Proteomes" id="UP001465153">
    <property type="component" value="Unassembled WGS sequence"/>
</dbReference>
<dbReference type="Pfam" id="PF08446">
    <property type="entry name" value="PAS_2"/>
    <property type="match status" value="1"/>
</dbReference>
<comment type="catalytic activity">
    <reaction evidence="1">
        <text>ATP + protein L-histidine = ADP + protein N-phospho-L-histidine.</text>
        <dbReference type="EC" id="2.7.13.3"/>
    </reaction>
</comment>
<sequence length="765" mass="86752">MEEKHNAPIQFFSSNRKSDQTDLDHLNSLDEFFYNQQKVTLDNCEKEPIHCINTIQSYGVLLAIDIDSRQIVAASDNIDKLINLNTSQSSQTLKDVLPVINEALNPHVGKSQGVHSIVADISIEKNPFQCIYHEQQSLGFLEFIPQVDIETRDIRDNLTVLNNATSKIMASDTFQEAMDSAAKAIRTITQFSRIKIYQFQPDWSGKVVAESCADHMASFIGLLFPASDIPRQARVMMSLLPFRAITSVEKDSISNIVTVGNESEHTLDLTFSLLRGVSNMHLAYLRNFGVKSSFTTSLMYDDNLWGCIACHHDEEKSIPFDTWGIVNQLAITLMSKLRQIDAKKSAITINNIRLIEEGINNSIISGDDFENSIHQVLPELREFLNSTGIVFQYGMKTYYDGETPDEDFVEELVTWLRQKYASKNESFSTNALHQHWPRALDYIDNCCGILYEQVHLNQICHLIWIRPPIAKTEHWAGDPTQKQLEKQPDGSDTLLPRNSFSKWVSVHKDLSDDWTTTDTHAAKEILLRMFNIVSSQIELIQHNKNMKTFSYAAAHDIKGPLRYIRIAADTIGEENKKINNKTIEKMGNKALKSANRLSKSIDAMLNFLVIEQQQINFLPIDLNSVLDDAWGILGPKEEYKIIAEQDLPNNLRGNYDLLVTLFQNLFSNSIKFKKPDSELHVIVSSQMENDDITLFVTDNGMGIKLSDKSEIFEPFRRASRSKNIEGSGLGLTICRQIVQLHNGTIHVDNDYQDGTRIVLTFPKVG</sequence>
<keyword evidence="4" id="KW-0600">Photoreceptor protein</keyword>
<dbReference type="InterPro" id="IPR043150">
    <property type="entry name" value="Phytochrome_PHY_sf"/>
</dbReference>
<keyword evidence="14" id="KW-1185">Reference proteome</keyword>
<keyword evidence="5" id="KW-0597">Phosphoprotein</keyword>
<dbReference type="Gene3D" id="3.30.565.10">
    <property type="entry name" value="Histidine kinase-like ATPase, C-terminal domain"/>
    <property type="match status" value="1"/>
</dbReference>
<dbReference type="InterPro" id="IPR005467">
    <property type="entry name" value="His_kinase_dom"/>
</dbReference>
<keyword evidence="13" id="KW-0547">Nucleotide-binding</keyword>
<organism evidence="13 14">
    <name type="scientific">Sessilibacter corallicola</name>
    <dbReference type="NCBI Taxonomy" id="2904075"/>
    <lineage>
        <taxon>Bacteria</taxon>
        <taxon>Pseudomonadati</taxon>
        <taxon>Pseudomonadota</taxon>
        <taxon>Gammaproteobacteria</taxon>
        <taxon>Cellvibrionales</taxon>
        <taxon>Cellvibrionaceae</taxon>
        <taxon>Sessilibacter</taxon>
    </lineage>
</organism>
<gene>
    <name evidence="13" type="ORF">NBRC116591_36940</name>
</gene>
<reference evidence="13 14" key="1">
    <citation type="submission" date="2024-04" db="EMBL/GenBank/DDBJ databases">
        <title>Draft genome sequence of Sessilibacter corallicola NBRC 116591.</title>
        <authorList>
            <person name="Miyakawa T."/>
            <person name="Kusuya Y."/>
            <person name="Miura T."/>
        </authorList>
    </citation>
    <scope>NUCLEOTIDE SEQUENCE [LARGE SCALE GENOMIC DNA]</scope>
    <source>
        <strain evidence="13 14">KU-00831-HH</strain>
    </source>
</reference>
<evidence type="ECO:0000256" key="1">
    <source>
        <dbReference type="ARBA" id="ARBA00000085"/>
    </source>
</evidence>
<evidence type="ECO:0000256" key="7">
    <source>
        <dbReference type="ARBA" id="ARBA00022679"/>
    </source>
</evidence>
<dbReference type="InterPro" id="IPR029016">
    <property type="entry name" value="GAF-like_dom_sf"/>
</dbReference>
<dbReference type="SUPFAM" id="SSF47384">
    <property type="entry name" value="Homodimeric domain of signal transducing histidine kinase"/>
    <property type="match status" value="1"/>
</dbReference>
<evidence type="ECO:0000256" key="10">
    <source>
        <dbReference type="ARBA" id="ARBA00023170"/>
    </source>
</evidence>
<dbReference type="PROSITE" id="PS50109">
    <property type="entry name" value="HIS_KIN"/>
    <property type="match status" value="1"/>
</dbReference>
<dbReference type="InterPro" id="IPR036097">
    <property type="entry name" value="HisK_dim/P_sf"/>
</dbReference>
<dbReference type="CDD" id="cd00075">
    <property type="entry name" value="HATPase"/>
    <property type="match status" value="1"/>
</dbReference>
<dbReference type="InterPro" id="IPR035965">
    <property type="entry name" value="PAS-like_dom_sf"/>
</dbReference>
<keyword evidence="7" id="KW-0808">Transferase</keyword>
<dbReference type="Gene3D" id="1.10.287.130">
    <property type="match status" value="1"/>
</dbReference>
<dbReference type="InterPro" id="IPR013654">
    <property type="entry name" value="PAS_2"/>
</dbReference>
<dbReference type="InterPro" id="IPR036890">
    <property type="entry name" value="HATPase_C_sf"/>
</dbReference>
<evidence type="ECO:0000313" key="13">
    <source>
        <dbReference type="EMBL" id="GAA6169882.1"/>
    </source>
</evidence>
<keyword evidence="8" id="KW-0418">Kinase</keyword>
<dbReference type="GO" id="GO:0005524">
    <property type="term" value="F:ATP binding"/>
    <property type="evidence" value="ECO:0007669"/>
    <property type="project" value="UniProtKB-KW"/>
</dbReference>
<dbReference type="PANTHER" id="PTHR42878:SF15">
    <property type="entry name" value="BACTERIOPHYTOCHROME"/>
    <property type="match status" value="1"/>
</dbReference>
<evidence type="ECO:0000313" key="14">
    <source>
        <dbReference type="Proteomes" id="UP001465153"/>
    </source>
</evidence>
<dbReference type="InterPro" id="IPR016132">
    <property type="entry name" value="Phyto_chromo_attachment"/>
</dbReference>
<dbReference type="Gene3D" id="3.30.450.270">
    <property type="match status" value="1"/>
</dbReference>
<dbReference type="EC" id="2.7.13.3" evidence="3"/>
<dbReference type="InterPro" id="IPR003661">
    <property type="entry name" value="HisK_dim/P_dom"/>
</dbReference>
<dbReference type="Pfam" id="PF02518">
    <property type="entry name" value="HATPase_c"/>
    <property type="match status" value="1"/>
</dbReference>
<keyword evidence="13" id="KW-0067">ATP-binding</keyword>
<dbReference type="PRINTS" id="PR00344">
    <property type="entry name" value="BCTRLSENSOR"/>
</dbReference>
<dbReference type="PANTHER" id="PTHR42878">
    <property type="entry name" value="TWO-COMPONENT HISTIDINE KINASE"/>
    <property type="match status" value="1"/>
</dbReference>
<dbReference type="Gene3D" id="3.30.450.40">
    <property type="match status" value="1"/>
</dbReference>
<evidence type="ECO:0000256" key="9">
    <source>
        <dbReference type="ARBA" id="ARBA00022991"/>
    </source>
</evidence>
<dbReference type="InterPro" id="IPR050351">
    <property type="entry name" value="BphY/WalK/GraS-like"/>
</dbReference>
<evidence type="ECO:0000256" key="6">
    <source>
        <dbReference type="ARBA" id="ARBA00022606"/>
    </source>
</evidence>
<dbReference type="SUPFAM" id="SSF55785">
    <property type="entry name" value="PYP-like sensor domain (PAS domain)"/>
    <property type="match status" value="1"/>
</dbReference>
<dbReference type="EMBL" id="BAABWN010000016">
    <property type="protein sequence ID" value="GAA6169882.1"/>
    <property type="molecule type" value="Genomic_DNA"/>
</dbReference>
<dbReference type="SUPFAM" id="SSF55874">
    <property type="entry name" value="ATPase domain of HSP90 chaperone/DNA topoisomerase II/histidine kinase"/>
    <property type="match status" value="1"/>
</dbReference>
<dbReference type="InterPro" id="IPR013515">
    <property type="entry name" value="Phytochrome_cen-reg"/>
</dbReference>
<evidence type="ECO:0000256" key="4">
    <source>
        <dbReference type="ARBA" id="ARBA00022543"/>
    </source>
</evidence>
<dbReference type="CDD" id="cd00082">
    <property type="entry name" value="HisKA"/>
    <property type="match status" value="1"/>
</dbReference>
<evidence type="ECO:0000259" key="12">
    <source>
        <dbReference type="PROSITE" id="PS50109"/>
    </source>
</evidence>
<keyword evidence="9" id="KW-0157">Chromophore</keyword>
<dbReference type="SUPFAM" id="SSF55781">
    <property type="entry name" value="GAF domain-like"/>
    <property type="match status" value="2"/>
</dbReference>
<dbReference type="InterPro" id="IPR003018">
    <property type="entry name" value="GAF"/>
</dbReference>
<comment type="similarity">
    <text evidence="2">In the N-terminal section; belongs to the phytochrome family.</text>
</comment>
<evidence type="ECO:0000256" key="8">
    <source>
        <dbReference type="ARBA" id="ARBA00022777"/>
    </source>
</evidence>
<comment type="caution">
    <text evidence="13">The sequence shown here is derived from an EMBL/GenBank/DDBJ whole genome shotgun (WGS) entry which is preliminary data.</text>
</comment>